<protein>
    <submittedName>
        <fullName evidence="2">Vacuolar cation/proton exchanger 1a</fullName>
    </submittedName>
</protein>
<proteinExistence type="predicted"/>
<evidence type="ECO:0000313" key="3">
    <source>
        <dbReference type="Proteomes" id="UP001140949"/>
    </source>
</evidence>
<feature type="signal peptide" evidence="1">
    <location>
        <begin position="1"/>
        <end position="20"/>
    </location>
</feature>
<comment type="caution">
    <text evidence="2">The sequence shown here is derived from an EMBL/GenBank/DDBJ whole genome shotgun (WGS) entry which is preliminary data.</text>
</comment>
<dbReference type="EMBL" id="JANAVB010004870">
    <property type="protein sequence ID" value="KAJ6847773.1"/>
    <property type="molecule type" value="Genomic_DNA"/>
</dbReference>
<sequence>MMSSDLWLAPYLSNLLLVLGTSFFYDELANLHKEQLNDRVSYLNEKKNCLHYPNPNILSNPFVCLGFCRSKPMLIRVSYFWVFYVICLP</sequence>
<organism evidence="2 3">
    <name type="scientific">Iris pallida</name>
    <name type="common">Sweet iris</name>
    <dbReference type="NCBI Taxonomy" id="29817"/>
    <lineage>
        <taxon>Eukaryota</taxon>
        <taxon>Viridiplantae</taxon>
        <taxon>Streptophyta</taxon>
        <taxon>Embryophyta</taxon>
        <taxon>Tracheophyta</taxon>
        <taxon>Spermatophyta</taxon>
        <taxon>Magnoliopsida</taxon>
        <taxon>Liliopsida</taxon>
        <taxon>Asparagales</taxon>
        <taxon>Iridaceae</taxon>
        <taxon>Iridoideae</taxon>
        <taxon>Irideae</taxon>
        <taxon>Iris</taxon>
    </lineage>
</organism>
<evidence type="ECO:0000256" key="1">
    <source>
        <dbReference type="SAM" id="SignalP"/>
    </source>
</evidence>
<accession>A0AAX6I4D9</accession>
<keyword evidence="1" id="KW-0732">Signal</keyword>
<keyword evidence="3" id="KW-1185">Reference proteome</keyword>
<gene>
    <name evidence="2" type="ORF">M6B38_275980</name>
</gene>
<name>A0AAX6I4D9_IRIPA</name>
<feature type="chain" id="PRO_5043635103" evidence="1">
    <location>
        <begin position="21"/>
        <end position="89"/>
    </location>
</feature>
<dbReference type="Proteomes" id="UP001140949">
    <property type="component" value="Unassembled WGS sequence"/>
</dbReference>
<evidence type="ECO:0000313" key="2">
    <source>
        <dbReference type="EMBL" id="KAJ6847773.1"/>
    </source>
</evidence>
<dbReference type="AlphaFoldDB" id="A0AAX6I4D9"/>
<reference evidence="2" key="2">
    <citation type="submission" date="2023-04" db="EMBL/GenBank/DDBJ databases">
        <authorList>
            <person name="Bruccoleri R.E."/>
            <person name="Oakeley E.J."/>
            <person name="Faust A.-M."/>
            <person name="Dessus-Babus S."/>
            <person name="Altorfer M."/>
            <person name="Burckhardt D."/>
            <person name="Oertli M."/>
            <person name="Naumann U."/>
            <person name="Petersen F."/>
            <person name="Wong J."/>
        </authorList>
    </citation>
    <scope>NUCLEOTIDE SEQUENCE</scope>
    <source>
        <strain evidence="2">GSM-AAB239-AS_SAM_17_03QT</strain>
        <tissue evidence="2">Leaf</tissue>
    </source>
</reference>
<reference evidence="2" key="1">
    <citation type="journal article" date="2023" name="GigaByte">
        <title>Genome assembly of the bearded iris, Iris pallida Lam.</title>
        <authorList>
            <person name="Bruccoleri R.E."/>
            <person name="Oakeley E.J."/>
            <person name="Faust A.M.E."/>
            <person name="Altorfer M."/>
            <person name="Dessus-Babus S."/>
            <person name="Burckhardt D."/>
            <person name="Oertli M."/>
            <person name="Naumann U."/>
            <person name="Petersen F."/>
            <person name="Wong J."/>
        </authorList>
    </citation>
    <scope>NUCLEOTIDE SEQUENCE</scope>
    <source>
        <strain evidence="2">GSM-AAB239-AS_SAM_17_03QT</strain>
    </source>
</reference>